<sequence>MSVPYVAIVSPTEEWNPAVHQRRDLLPLSLEIEGRDSSVPTATLSVQNPNLAPSELSDKRILISDRGRLIFDGILEPAPIGLVDDVITLLANARPPVEEDLKAAMNALATPLKVSPYWEPLCVPQGQEEEWSEILAARASVVAHSRIQGAPSVVDALTGSTVLTVKPRKGRVRYQEGEKIAGTYGVKLKAAWKELVTQPIELNIKSEDSSGIFDRLETYTWEGIVENFPKAGDTLGDGFSVLRSECELDVEDDRADPPVIVPVEEFVASFVPGEAELDPFIKKLGTQKVKFQCAAIRARLNLEYRWEAERTETAEFKFPIVAQPGATNAEENIEELSLRPLTDGTGARSWQPNTAYEVGDEIADGRFIYRCRVDHTSGATRTGAEWVFVGETNYLAARRISSFFRSARGAAVLAHALERAKTRARFAARKVRVSFEAAMPKPWHVTEDMRIALDAGPAPNRLPGGYATGRLVEYRLTWDRGERLFSGVIACCVGTGVLSEPTLGAVTGSAPGASGRVEVVVENDREAQREALENAQTVVEGEPSFNLEQLPETIIRITTTPAAATSFESDISVPISGSLGFPLQAPIEV</sequence>
<comment type="caution">
    <text evidence="1">The sequence shown here is derived from an EMBL/GenBank/DDBJ whole genome shotgun (WGS) entry which is preliminary data.</text>
</comment>
<evidence type="ECO:0000313" key="2">
    <source>
        <dbReference type="Proteomes" id="UP001247754"/>
    </source>
</evidence>
<dbReference type="EMBL" id="JAVKPH010000037">
    <property type="protein sequence ID" value="MDR5654884.1"/>
    <property type="molecule type" value="Genomic_DNA"/>
</dbReference>
<gene>
    <name evidence="1" type="ORF">RGD00_19920</name>
</gene>
<evidence type="ECO:0008006" key="3">
    <source>
        <dbReference type="Google" id="ProtNLM"/>
    </source>
</evidence>
<name>A0ABU1FDF6_9RHOB</name>
<protein>
    <recommendedName>
        <fullName evidence="3">Tip attachment protein J domain-containing protein</fullName>
    </recommendedName>
</protein>
<accession>A0ABU1FDF6</accession>
<organism evidence="1 2">
    <name type="scientific">Ruixingdingia sedimenti</name>
    <dbReference type="NCBI Taxonomy" id="3073604"/>
    <lineage>
        <taxon>Bacteria</taxon>
        <taxon>Pseudomonadati</taxon>
        <taxon>Pseudomonadota</taxon>
        <taxon>Alphaproteobacteria</taxon>
        <taxon>Rhodobacterales</taxon>
        <taxon>Paracoccaceae</taxon>
        <taxon>Ruixingdingia</taxon>
    </lineage>
</organism>
<keyword evidence="2" id="KW-1185">Reference proteome</keyword>
<dbReference type="Gene3D" id="2.10.10.20">
    <property type="entry name" value="Carbohydrate-binding module superfamily 5/12"/>
    <property type="match status" value="1"/>
</dbReference>
<dbReference type="RefSeq" id="WP_310459027.1">
    <property type="nucleotide sequence ID" value="NZ_JAVKPH010000037.1"/>
</dbReference>
<dbReference type="Proteomes" id="UP001247754">
    <property type="component" value="Unassembled WGS sequence"/>
</dbReference>
<proteinExistence type="predicted"/>
<evidence type="ECO:0000313" key="1">
    <source>
        <dbReference type="EMBL" id="MDR5654884.1"/>
    </source>
</evidence>
<reference evidence="1 2" key="1">
    <citation type="submission" date="2023-09" db="EMBL/GenBank/DDBJ databases">
        <title>Xinfangfangia sedmenti sp. nov., isolated the sedment.</title>
        <authorList>
            <person name="Xu L."/>
        </authorList>
    </citation>
    <scope>NUCLEOTIDE SEQUENCE [LARGE SCALE GENOMIC DNA]</scope>
    <source>
        <strain evidence="1 2">LG-4</strain>
    </source>
</reference>